<gene>
    <name evidence="3" type="ORF">IV203_032997</name>
</gene>
<reference evidence="3" key="1">
    <citation type="journal article" date="2021" name="Sci. Rep.">
        <title>Diploid genomic architecture of Nitzschia inconspicua, an elite biomass production diatom.</title>
        <authorList>
            <person name="Oliver A."/>
            <person name="Podell S."/>
            <person name="Pinowska A."/>
            <person name="Traller J.C."/>
            <person name="Smith S.R."/>
            <person name="McClure R."/>
            <person name="Beliaev A."/>
            <person name="Bohutskyi P."/>
            <person name="Hill E.A."/>
            <person name="Rabines A."/>
            <person name="Zheng H."/>
            <person name="Allen L.Z."/>
            <person name="Kuo A."/>
            <person name="Grigoriev I.V."/>
            <person name="Allen A.E."/>
            <person name="Hazlebeck D."/>
            <person name="Allen E.E."/>
        </authorList>
    </citation>
    <scope>NUCLEOTIDE SEQUENCE</scope>
    <source>
        <strain evidence="3">Hildebrandi</strain>
    </source>
</reference>
<dbReference type="Pfam" id="PF20670">
    <property type="entry name" value="DUF6816"/>
    <property type="match status" value="1"/>
</dbReference>
<keyword evidence="1" id="KW-0732">Signal</keyword>
<evidence type="ECO:0000259" key="2">
    <source>
        <dbReference type="Pfam" id="PF20670"/>
    </source>
</evidence>
<proteinExistence type="predicted"/>
<reference evidence="3" key="2">
    <citation type="submission" date="2021-04" db="EMBL/GenBank/DDBJ databases">
        <authorList>
            <person name="Podell S."/>
        </authorList>
    </citation>
    <scope>NUCLEOTIDE SEQUENCE</scope>
    <source>
        <strain evidence="3">Hildebrandi</strain>
    </source>
</reference>
<sequence length="339" mass="36922">MSQRSIVWLGSLVCQVLMTLRLDGLNHRSLVWTSALSTDTWPSFQLGIGSSSRRSFCSKVAGGVTAHTAMSCASLVGNPAAANAAPPIKDIAGRLTSDTLTLPPPSSASELNGIDNTYYPSFLQGEWDVTQTLVDIQAPLGLKYLGGPNANLEIATKTFDDSKSKIGKPVKLRLRYVPTKWGVAEDRIFNYQARLDAFAGKSVVASVSYADVGGCNRQSVLALGGTNDDPLQTTITYFKGPAAQKSFLTSHGAENLSEISWAGYEVLRSIFALTNTNTAPPITTDVEYIWKFDKVDDLAVRGKLRIAEYLNAQSDLLYFDARQRAVSFQDYTLDMRRIS</sequence>
<comment type="caution">
    <text evidence="3">The sequence shown here is derived from an EMBL/GenBank/DDBJ whole genome shotgun (WGS) entry which is preliminary data.</text>
</comment>
<feature type="domain" description="DUF6816" evidence="2">
    <location>
        <begin position="115"/>
        <end position="338"/>
    </location>
</feature>
<name>A0A9K3KLC7_9STRA</name>
<organism evidence="3 4">
    <name type="scientific">Nitzschia inconspicua</name>
    <dbReference type="NCBI Taxonomy" id="303405"/>
    <lineage>
        <taxon>Eukaryota</taxon>
        <taxon>Sar</taxon>
        <taxon>Stramenopiles</taxon>
        <taxon>Ochrophyta</taxon>
        <taxon>Bacillariophyta</taxon>
        <taxon>Bacillariophyceae</taxon>
        <taxon>Bacillariophycidae</taxon>
        <taxon>Bacillariales</taxon>
        <taxon>Bacillariaceae</taxon>
        <taxon>Nitzschia</taxon>
    </lineage>
</organism>
<keyword evidence="4" id="KW-1185">Reference proteome</keyword>
<dbReference type="EMBL" id="JAGRRH010000022">
    <property type="protein sequence ID" value="KAG7345466.1"/>
    <property type="molecule type" value="Genomic_DNA"/>
</dbReference>
<dbReference type="AlphaFoldDB" id="A0A9K3KLC7"/>
<evidence type="ECO:0000313" key="4">
    <source>
        <dbReference type="Proteomes" id="UP000693970"/>
    </source>
</evidence>
<dbReference type="Proteomes" id="UP000693970">
    <property type="component" value="Unassembled WGS sequence"/>
</dbReference>
<feature type="chain" id="PRO_5039917728" description="DUF6816 domain-containing protein" evidence="1">
    <location>
        <begin position="25"/>
        <end position="339"/>
    </location>
</feature>
<protein>
    <recommendedName>
        <fullName evidence="2">DUF6816 domain-containing protein</fullName>
    </recommendedName>
</protein>
<feature type="signal peptide" evidence="1">
    <location>
        <begin position="1"/>
        <end position="24"/>
    </location>
</feature>
<accession>A0A9K3KLC7</accession>
<evidence type="ECO:0000313" key="3">
    <source>
        <dbReference type="EMBL" id="KAG7345466.1"/>
    </source>
</evidence>
<dbReference type="InterPro" id="IPR049213">
    <property type="entry name" value="DUF6816"/>
</dbReference>
<dbReference type="OrthoDB" id="195555at2759"/>
<evidence type="ECO:0000256" key="1">
    <source>
        <dbReference type="SAM" id="SignalP"/>
    </source>
</evidence>